<dbReference type="InterPro" id="IPR011059">
    <property type="entry name" value="Metal-dep_hydrolase_composite"/>
</dbReference>
<dbReference type="EMBL" id="JBHTKM010000063">
    <property type="protein sequence ID" value="MFD1016608.1"/>
    <property type="molecule type" value="Genomic_DNA"/>
</dbReference>
<dbReference type="SUPFAM" id="SSF51338">
    <property type="entry name" value="Composite domain of metallo-dependent hydrolases"/>
    <property type="match status" value="1"/>
</dbReference>
<evidence type="ECO:0000313" key="4">
    <source>
        <dbReference type="Proteomes" id="UP001597086"/>
    </source>
</evidence>
<dbReference type="Gene3D" id="2.30.40.10">
    <property type="entry name" value="Urease, subunit C, domain 1"/>
    <property type="match status" value="1"/>
</dbReference>
<dbReference type="Gene3D" id="3.20.20.140">
    <property type="entry name" value="Metal-dependent hydrolases"/>
    <property type="match status" value="1"/>
</dbReference>
<dbReference type="InterPro" id="IPR032466">
    <property type="entry name" value="Metal_Hydrolase"/>
</dbReference>
<dbReference type="InterPro" id="IPR013108">
    <property type="entry name" value="Amidohydro_3"/>
</dbReference>
<organism evidence="3 4">
    <name type="scientific">Winogradskyella rapida</name>
    <dbReference type="NCBI Taxonomy" id="549701"/>
    <lineage>
        <taxon>Bacteria</taxon>
        <taxon>Pseudomonadati</taxon>
        <taxon>Bacteroidota</taxon>
        <taxon>Flavobacteriia</taxon>
        <taxon>Flavobacteriales</taxon>
        <taxon>Flavobacteriaceae</taxon>
        <taxon>Winogradskyella</taxon>
    </lineage>
</organism>
<dbReference type="EC" id="3.5.-.-" evidence="3"/>
<dbReference type="Gene3D" id="3.10.310.70">
    <property type="match status" value="1"/>
</dbReference>
<dbReference type="RefSeq" id="WP_386117558.1">
    <property type="nucleotide sequence ID" value="NZ_JBHTKM010000063.1"/>
</dbReference>
<keyword evidence="1" id="KW-0472">Membrane</keyword>
<name>A0ABW3KUQ7_9FLAO</name>
<protein>
    <submittedName>
        <fullName evidence="3">Amidohydrolase</fullName>
        <ecNumber evidence="3">3.5.-.-</ecNumber>
    </submittedName>
</protein>
<feature type="transmembrane region" description="Helical" evidence="1">
    <location>
        <begin position="12"/>
        <end position="29"/>
    </location>
</feature>
<evidence type="ECO:0000313" key="3">
    <source>
        <dbReference type="EMBL" id="MFD1016608.1"/>
    </source>
</evidence>
<feature type="domain" description="Amidohydrolase 3" evidence="2">
    <location>
        <begin position="84"/>
        <end position="552"/>
    </location>
</feature>
<keyword evidence="1" id="KW-0812">Transmembrane</keyword>
<comment type="caution">
    <text evidence="3">The sequence shown here is derived from an EMBL/GenBank/DDBJ whole genome shotgun (WGS) entry which is preliminary data.</text>
</comment>
<dbReference type="PANTHER" id="PTHR22642:SF2">
    <property type="entry name" value="PROTEIN LONG AFTER FAR-RED 3"/>
    <property type="match status" value="1"/>
</dbReference>
<evidence type="ECO:0000256" key="1">
    <source>
        <dbReference type="SAM" id="Phobius"/>
    </source>
</evidence>
<sequence length="554" mass="61541">MKFKHSPSALRGLILSLQALMYCAVFLFVSCEPAKENVDLMVTNANIYTVDDAFSKAEAFAVKDGKIIAVGSASEIEAKYTAADTINAEGQTVVPGLIDAHCHFLGLGFNQQTVNLFGTTSFEDMMKRVLDFQNTHHKDYILGRGWDQNDWEIKEFPNKNLLDKLYPNTPIALTRIDGHAILANQAALDLGKVTVDSKIEGGEVVVENGELTGVLIDNAERLVMDHWPKPTKSEMTTALLEAQKLCFDLGLTTVDDAGLGKEAIEVIDSLQKSGALKMRIYAMVSHTEENLDYYLNKGITKTDYLNVRSFKFYADGALGSRGAMLREPYSDKPEHLGLLVTDLETMTAAAKRIADSEFQMNTHAIGDSANHAVLQTYEKALAGQTDRRWRVEHAQIVSPEDFTLYKNIFPSVQPTHATSDMYWAEDRVGEERLKGAYAYKQLLDAYGKVAIGTDFPVEKVSPFLSFYAAVSRQDLEQYPEGGFQKENALSREETLRGMTIWAAYSNFEENEKGSLEVGKFADFIILDKDIMTVDAQEIPNIKVLKTVVGGEVQS</sequence>
<dbReference type="PANTHER" id="PTHR22642">
    <property type="entry name" value="IMIDAZOLONEPROPIONASE"/>
    <property type="match status" value="1"/>
</dbReference>
<proteinExistence type="predicted"/>
<keyword evidence="4" id="KW-1185">Reference proteome</keyword>
<keyword evidence="3" id="KW-0378">Hydrolase</keyword>
<evidence type="ECO:0000259" key="2">
    <source>
        <dbReference type="Pfam" id="PF07969"/>
    </source>
</evidence>
<accession>A0ABW3KUQ7</accession>
<dbReference type="SUPFAM" id="SSF51556">
    <property type="entry name" value="Metallo-dependent hydrolases"/>
    <property type="match status" value="1"/>
</dbReference>
<keyword evidence="1" id="KW-1133">Transmembrane helix</keyword>
<reference evidence="4" key="1">
    <citation type="journal article" date="2019" name="Int. J. Syst. Evol. Microbiol.">
        <title>The Global Catalogue of Microorganisms (GCM) 10K type strain sequencing project: providing services to taxonomists for standard genome sequencing and annotation.</title>
        <authorList>
            <consortium name="The Broad Institute Genomics Platform"/>
            <consortium name="The Broad Institute Genome Sequencing Center for Infectious Disease"/>
            <person name="Wu L."/>
            <person name="Ma J."/>
        </authorList>
    </citation>
    <scope>NUCLEOTIDE SEQUENCE [LARGE SCALE GENOMIC DNA]</scope>
    <source>
        <strain evidence="4">CCUG 56098</strain>
    </source>
</reference>
<dbReference type="InterPro" id="IPR033932">
    <property type="entry name" value="YtcJ-like"/>
</dbReference>
<dbReference type="Pfam" id="PF07969">
    <property type="entry name" value="Amidohydro_3"/>
    <property type="match status" value="1"/>
</dbReference>
<dbReference type="CDD" id="cd01300">
    <property type="entry name" value="YtcJ_like"/>
    <property type="match status" value="1"/>
</dbReference>
<dbReference type="PROSITE" id="PS51257">
    <property type="entry name" value="PROKAR_LIPOPROTEIN"/>
    <property type="match status" value="1"/>
</dbReference>
<gene>
    <name evidence="3" type="ORF">ACFQ13_11830</name>
</gene>
<dbReference type="GO" id="GO:0016787">
    <property type="term" value="F:hydrolase activity"/>
    <property type="evidence" value="ECO:0007669"/>
    <property type="project" value="UniProtKB-KW"/>
</dbReference>
<dbReference type="Proteomes" id="UP001597086">
    <property type="component" value="Unassembled WGS sequence"/>
</dbReference>